<protein>
    <recommendedName>
        <fullName evidence="4">DUF3592 domain-containing protein</fullName>
    </recommendedName>
</protein>
<dbReference type="EMBL" id="JANFWR010000007">
    <property type="protein sequence ID" value="MCW0398864.1"/>
    <property type="molecule type" value="Genomic_DNA"/>
</dbReference>
<feature type="transmembrane region" description="Helical" evidence="1">
    <location>
        <begin position="134"/>
        <end position="156"/>
    </location>
</feature>
<evidence type="ECO:0000313" key="2">
    <source>
        <dbReference type="EMBL" id="MCW0398864.1"/>
    </source>
</evidence>
<comment type="caution">
    <text evidence="2">The sequence shown here is derived from an EMBL/GenBank/DDBJ whole genome shotgun (WGS) entry which is preliminary data.</text>
</comment>
<evidence type="ECO:0000313" key="3">
    <source>
        <dbReference type="Proteomes" id="UP001320843"/>
    </source>
</evidence>
<proteinExistence type="predicted"/>
<name>A0ABT3DU84_9XANT</name>
<keyword evidence="1" id="KW-0472">Membrane</keyword>
<keyword evidence="3" id="KW-1185">Reference proteome</keyword>
<evidence type="ECO:0008006" key="4">
    <source>
        <dbReference type="Google" id="ProtNLM"/>
    </source>
</evidence>
<dbReference type="RefSeq" id="WP_232757310.1">
    <property type="nucleotide sequence ID" value="NZ_JANFWN010000017.1"/>
</dbReference>
<feature type="transmembrane region" description="Helical" evidence="1">
    <location>
        <begin position="15"/>
        <end position="37"/>
    </location>
</feature>
<dbReference type="Proteomes" id="UP001320843">
    <property type="component" value="Unassembled WGS sequence"/>
</dbReference>
<evidence type="ECO:0000256" key="1">
    <source>
        <dbReference type="SAM" id="Phobius"/>
    </source>
</evidence>
<accession>A0ABT3DU84</accession>
<organism evidence="2 3">
    <name type="scientific">Xanthomonas sacchari</name>
    <dbReference type="NCBI Taxonomy" id="56458"/>
    <lineage>
        <taxon>Bacteria</taxon>
        <taxon>Pseudomonadati</taxon>
        <taxon>Pseudomonadota</taxon>
        <taxon>Gammaproteobacteria</taxon>
        <taxon>Lysobacterales</taxon>
        <taxon>Lysobacteraceae</taxon>
        <taxon>Xanthomonas</taxon>
    </lineage>
</organism>
<sequence>MPASSPHLPSPRTRWLSRLLFATLFAIGGGALLHHLLGDYRQASAILRDHSVATVPVIADGAFGVQTEPLVRYRFHYVFESKGRLHSGAFEASGAEAAPLLLDGATVEIAYANADPARFGRLDQLQHAGNLGSVFTRALIALSIAALLAVVAHRLLIGRVLTRRRIAAA</sequence>
<keyword evidence="1" id="KW-1133">Transmembrane helix</keyword>
<keyword evidence="1" id="KW-0812">Transmembrane</keyword>
<reference evidence="2 3" key="1">
    <citation type="submission" date="2022-06" db="EMBL/GenBank/DDBJ databases">
        <title>Dynamics of rice microbiomes reveals core vertical transmitted seed endophytes.</title>
        <authorList>
            <person name="Liao K."/>
            <person name="Zhang X."/>
        </authorList>
    </citation>
    <scope>NUCLEOTIDE SEQUENCE [LARGE SCALE GENOMIC DNA]</scope>
    <source>
        <strain evidence="2 3">YT10-10-1</strain>
    </source>
</reference>
<gene>
    <name evidence="2" type="ORF">NB700_001420</name>
</gene>